<dbReference type="InterPro" id="IPR008932">
    <property type="entry name" value="Ribosomal_bL12_oligo"/>
</dbReference>
<keyword evidence="2 6" id="KW-0689">Ribosomal protein</keyword>
<dbReference type="GeneID" id="20526852"/>
<sequence>MSSEPENVSPNVAAIADSITKLTLIETSELVSVLKSRLNLSDMPMMPMGAMMGGMGGGAGGGAAAAEEEVKAAEPEKTEFNVKLVEINAANKVKIIREVKNLLPHLNLVTAKKFVEEAPKVIKEGISKEEAEKMVKLFEELGCKIVLE</sequence>
<organism evidence="6">
    <name type="scientific">Fonticula alba</name>
    <name type="common">Slime mold</name>
    <dbReference type="NCBI Taxonomy" id="691883"/>
    <lineage>
        <taxon>Eukaryota</taxon>
        <taxon>Rotosphaerida</taxon>
        <taxon>Fonticulaceae</taxon>
        <taxon>Fonticula</taxon>
    </lineage>
</organism>
<evidence type="ECO:0000259" key="4">
    <source>
        <dbReference type="Pfam" id="PF00542"/>
    </source>
</evidence>
<dbReference type="STRING" id="691883.A0A058ZA89"/>
<dbReference type="GO" id="GO:1990904">
    <property type="term" value="C:ribonucleoprotein complex"/>
    <property type="evidence" value="ECO:0007669"/>
    <property type="project" value="UniProtKB-KW"/>
</dbReference>
<dbReference type="GO" id="GO:0005737">
    <property type="term" value="C:cytoplasm"/>
    <property type="evidence" value="ECO:0007669"/>
    <property type="project" value="UniProtKB-ARBA"/>
</dbReference>
<dbReference type="InterPro" id="IPR013823">
    <property type="entry name" value="Ribosomal_bL12_C"/>
</dbReference>
<dbReference type="InterPro" id="IPR000206">
    <property type="entry name" value="Ribosomal_bL12"/>
</dbReference>
<proteinExistence type="inferred from homology"/>
<dbReference type="Gene3D" id="1.20.5.710">
    <property type="entry name" value="Single helix bin"/>
    <property type="match status" value="1"/>
</dbReference>
<dbReference type="AlphaFoldDB" id="A0A058ZA89"/>
<name>A0A058ZA89_FONAL</name>
<dbReference type="HAMAP" id="MF_00368">
    <property type="entry name" value="Ribosomal_bL12"/>
    <property type="match status" value="1"/>
</dbReference>
<evidence type="ECO:0000313" key="7">
    <source>
        <dbReference type="Proteomes" id="UP000030693"/>
    </source>
</evidence>
<dbReference type="GO" id="GO:0003735">
    <property type="term" value="F:structural constituent of ribosome"/>
    <property type="evidence" value="ECO:0007669"/>
    <property type="project" value="InterPro"/>
</dbReference>
<comment type="similarity">
    <text evidence="1">Belongs to the bacterial ribosomal protein bL12 family.</text>
</comment>
<dbReference type="Pfam" id="PF16320">
    <property type="entry name" value="Ribosomal_L12_N"/>
    <property type="match status" value="1"/>
</dbReference>
<keyword evidence="7" id="KW-1185">Reference proteome</keyword>
<accession>A0A058ZA89</accession>
<keyword evidence="3" id="KW-0687">Ribonucleoprotein</keyword>
<dbReference type="InterPro" id="IPR014719">
    <property type="entry name" value="Ribosomal_bL12_C/ClpS-like"/>
</dbReference>
<dbReference type="GO" id="GO:0006412">
    <property type="term" value="P:translation"/>
    <property type="evidence" value="ECO:0007669"/>
    <property type="project" value="InterPro"/>
</dbReference>
<evidence type="ECO:0000256" key="3">
    <source>
        <dbReference type="ARBA" id="ARBA00023274"/>
    </source>
</evidence>
<dbReference type="FunFam" id="3.30.1390.10:FF:000001">
    <property type="entry name" value="50S ribosomal protein L7/L12"/>
    <property type="match status" value="1"/>
</dbReference>
<dbReference type="PANTHER" id="PTHR45987:SF4">
    <property type="entry name" value="LARGE RIBOSOMAL SUBUNIT PROTEIN BL12M"/>
    <property type="match status" value="1"/>
</dbReference>
<gene>
    <name evidence="6" type="ORF">H696_02127</name>
</gene>
<dbReference type="PANTHER" id="PTHR45987">
    <property type="entry name" value="39S RIBOSOMAL PROTEIN L12"/>
    <property type="match status" value="1"/>
</dbReference>
<dbReference type="RefSeq" id="XP_009494298.1">
    <property type="nucleotide sequence ID" value="XM_009496023.1"/>
</dbReference>
<dbReference type="SUPFAM" id="SSF54736">
    <property type="entry name" value="ClpS-like"/>
    <property type="match status" value="1"/>
</dbReference>
<dbReference type="Pfam" id="PF00542">
    <property type="entry name" value="Ribosomal_L12"/>
    <property type="match status" value="1"/>
</dbReference>
<dbReference type="EMBL" id="KB932203">
    <property type="protein sequence ID" value="KCV71175.1"/>
    <property type="molecule type" value="Genomic_DNA"/>
</dbReference>
<dbReference type="eggNOG" id="KOG1715">
    <property type="taxonomic scope" value="Eukaryota"/>
</dbReference>
<evidence type="ECO:0000256" key="1">
    <source>
        <dbReference type="ARBA" id="ARBA00007197"/>
    </source>
</evidence>
<dbReference type="InterPro" id="IPR036235">
    <property type="entry name" value="Ribosomal_bL12_oligo_N_sf"/>
</dbReference>
<feature type="domain" description="Large ribosomal subunit protein bL12 oligomerization" evidence="5">
    <location>
        <begin position="13"/>
        <end position="61"/>
    </location>
</feature>
<dbReference type="Gene3D" id="3.30.1390.10">
    <property type="match status" value="1"/>
</dbReference>
<feature type="domain" description="Large ribosomal subunit protein bL12 C-terminal" evidence="4">
    <location>
        <begin position="80"/>
        <end position="147"/>
    </location>
</feature>
<protein>
    <submittedName>
        <fullName evidence="6">50S ribosomal protein L7/L12</fullName>
    </submittedName>
</protein>
<evidence type="ECO:0000259" key="5">
    <source>
        <dbReference type="Pfam" id="PF16320"/>
    </source>
</evidence>
<dbReference type="GO" id="GO:0003729">
    <property type="term" value="F:mRNA binding"/>
    <property type="evidence" value="ECO:0007669"/>
    <property type="project" value="TreeGrafter"/>
</dbReference>
<reference evidence="6" key="1">
    <citation type="submission" date="2013-04" db="EMBL/GenBank/DDBJ databases">
        <title>The Genome Sequence of Fonticula alba ATCC 38817.</title>
        <authorList>
            <consortium name="The Broad Institute Genomics Platform"/>
            <person name="Russ C."/>
            <person name="Cuomo C."/>
            <person name="Burger G."/>
            <person name="Gray M.W."/>
            <person name="Holland P.W.H."/>
            <person name="King N."/>
            <person name="Lang F.B.F."/>
            <person name="Roger A.J."/>
            <person name="Ruiz-Trillo I."/>
            <person name="Brown M."/>
            <person name="Walker B."/>
            <person name="Young S."/>
            <person name="Zeng Q."/>
            <person name="Gargeya S."/>
            <person name="Fitzgerald M."/>
            <person name="Haas B."/>
            <person name="Abouelleil A."/>
            <person name="Allen A.W."/>
            <person name="Alvarado L."/>
            <person name="Arachchi H.M."/>
            <person name="Berlin A.M."/>
            <person name="Chapman S.B."/>
            <person name="Gainer-Dewar J."/>
            <person name="Goldberg J."/>
            <person name="Griggs A."/>
            <person name="Gujja S."/>
            <person name="Hansen M."/>
            <person name="Howarth C."/>
            <person name="Imamovic A."/>
            <person name="Ireland A."/>
            <person name="Larimer J."/>
            <person name="McCowan C."/>
            <person name="Murphy C."/>
            <person name="Pearson M."/>
            <person name="Poon T.W."/>
            <person name="Priest M."/>
            <person name="Roberts A."/>
            <person name="Saif S."/>
            <person name="Shea T."/>
            <person name="Sisk P."/>
            <person name="Sykes S."/>
            <person name="Wortman J."/>
            <person name="Nusbaum C."/>
            <person name="Birren B."/>
        </authorList>
    </citation>
    <scope>NUCLEOTIDE SEQUENCE [LARGE SCALE GENOMIC DNA]</scope>
    <source>
        <strain evidence="6">ATCC 38817</strain>
    </source>
</reference>
<dbReference type="OrthoDB" id="250175at2759"/>
<evidence type="ECO:0000256" key="2">
    <source>
        <dbReference type="ARBA" id="ARBA00022980"/>
    </source>
</evidence>
<dbReference type="Proteomes" id="UP000030693">
    <property type="component" value="Unassembled WGS sequence"/>
</dbReference>
<evidence type="ECO:0000313" key="6">
    <source>
        <dbReference type="EMBL" id="KCV71175.1"/>
    </source>
</evidence>
<dbReference type="SUPFAM" id="SSF48300">
    <property type="entry name" value="Ribosomal protein L7/12, oligomerisation (N-terminal) domain"/>
    <property type="match status" value="1"/>
</dbReference>
<dbReference type="OMA" id="DPTQHRS"/>
<dbReference type="GO" id="GO:0005840">
    <property type="term" value="C:ribosome"/>
    <property type="evidence" value="ECO:0007669"/>
    <property type="project" value="UniProtKB-KW"/>
</dbReference>